<evidence type="ECO:0000313" key="3">
    <source>
        <dbReference type="Proteomes" id="UP000028547"/>
    </source>
</evidence>
<dbReference type="AlphaFoldDB" id="A0A084SM99"/>
<dbReference type="InterPro" id="IPR028098">
    <property type="entry name" value="Glyco_trans_4-like_N"/>
</dbReference>
<dbReference type="Gene3D" id="3.40.50.2000">
    <property type="entry name" value="Glycogen Phosphorylase B"/>
    <property type="match status" value="2"/>
</dbReference>
<comment type="caution">
    <text evidence="2">The sequence shown here is derived from an EMBL/GenBank/DDBJ whole genome shotgun (WGS) entry which is preliminary data.</text>
</comment>
<accession>A0A084SM99</accession>
<feature type="domain" description="Glycosyltransferase subfamily 4-like N-terminal" evidence="1">
    <location>
        <begin position="25"/>
        <end position="175"/>
    </location>
</feature>
<dbReference type="Proteomes" id="UP000028547">
    <property type="component" value="Unassembled WGS sequence"/>
</dbReference>
<organism evidence="2 3">
    <name type="scientific">Archangium violaceum Cb vi76</name>
    <dbReference type="NCBI Taxonomy" id="1406225"/>
    <lineage>
        <taxon>Bacteria</taxon>
        <taxon>Pseudomonadati</taxon>
        <taxon>Myxococcota</taxon>
        <taxon>Myxococcia</taxon>
        <taxon>Myxococcales</taxon>
        <taxon>Cystobacterineae</taxon>
        <taxon>Archangiaceae</taxon>
        <taxon>Archangium</taxon>
    </lineage>
</organism>
<reference evidence="2 3" key="1">
    <citation type="submission" date="2014-07" db="EMBL/GenBank/DDBJ databases">
        <title>Draft Genome Sequence of Gephyronic Acid Producer, Cystobacter violaceus Strain Cb vi76.</title>
        <authorList>
            <person name="Stevens D.C."/>
            <person name="Young J."/>
            <person name="Carmichael R."/>
            <person name="Tan J."/>
            <person name="Taylor R.E."/>
        </authorList>
    </citation>
    <scope>NUCLEOTIDE SEQUENCE [LARGE SCALE GENOMIC DNA]</scope>
    <source>
        <strain evidence="2 3">Cb vi76</strain>
    </source>
</reference>
<proteinExistence type="predicted"/>
<dbReference type="CDD" id="cd03801">
    <property type="entry name" value="GT4_PimA-like"/>
    <property type="match status" value="1"/>
</dbReference>
<dbReference type="GO" id="GO:0016757">
    <property type="term" value="F:glycosyltransferase activity"/>
    <property type="evidence" value="ECO:0007669"/>
    <property type="project" value="UniProtKB-ARBA"/>
</dbReference>
<evidence type="ECO:0000313" key="2">
    <source>
        <dbReference type="EMBL" id="KFA89584.1"/>
    </source>
</evidence>
<dbReference type="EMBL" id="JPMI01000236">
    <property type="protein sequence ID" value="KFA89584.1"/>
    <property type="molecule type" value="Genomic_DNA"/>
</dbReference>
<dbReference type="Pfam" id="PF13579">
    <property type="entry name" value="Glyco_trans_4_4"/>
    <property type="match status" value="1"/>
</dbReference>
<dbReference type="SUPFAM" id="SSF53756">
    <property type="entry name" value="UDP-Glycosyltransferase/glycogen phosphorylase"/>
    <property type="match status" value="1"/>
</dbReference>
<evidence type="ECO:0000259" key="1">
    <source>
        <dbReference type="Pfam" id="PF13579"/>
    </source>
</evidence>
<sequence>MSGGYADALGVSWHLLTGEFPPRPGGVSDYTWQVAEGLAREGCAVHVWAPGDPRETLAPEGVTVHRLPEGYGVRGLKRLEQELERLPGPKRLVVQYVPHAFGYKAMNVPFALWLARRREDEVWMFFHEVCFPWGWKLPWRHNVLGAVTRAMAALVLARADRVFVSTPWWNRLLHAPPRRVPIEWLPVPSNLPTQPPLSAVESRRAALRPSPDTVLIGHLGTYGALITGLLEEVLPALLHQDARRRVVLAGRGSMHFATRLTGRHPELAGRVRALGGLPGDELAATLKACDVLVQPFPDGLSTRRGSAMAGLGLGVPLVSNAGPATEAPWRDSGALALAPEPTAASVLETAEALLSTPGSWPSLGRRAADFYVENFSLAHTLDVLWNRVRARGVEDT</sequence>
<protein>
    <recommendedName>
        <fullName evidence="1">Glycosyltransferase subfamily 4-like N-terminal domain-containing protein</fullName>
    </recommendedName>
</protein>
<dbReference type="RefSeq" id="WP_043404654.1">
    <property type="nucleotide sequence ID" value="NZ_JPMI01000236.1"/>
</dbReference>
<gene>
    <name evidence="2" type="ORF">Q664_33880</name>
</gene>
<name>A0A084SM99_9BACT</name>